<organism evidence="3 4">
    <name type="scientific">Aurantiacibacter flavus</name>
    <dbReference type="NCBI Taxonomy" id="3145232"/>
    <lineage>
        <taxon>Bacteria</taxon>
        <taxon>Pseudomonadati</taxon>
        <taxon>Pseudomonadota</taxon>
        <taxon>Alphaproteobacteria</taxon>
        <taxon>Sphingomonadales</taxon>
        <taxon>Erythrobacteraceae</taxon>
        <taxon>Aurantiacibacter</taxon>
    </lineage>
</organism>
<keyword evidence="4" id="KW-1185">Reference proteome</keyword>
<dbReference type="Pfam" id="PF07687">
    <property type="entry name" value="M20_dimer"/>
    <property type="match status" value="1"/>
</dbReference>
<dbReference type="NCBIfam" id="TIGR01891">
    <property type="entry name" value="amidohydrolases"/>
    <property type="match status" value="1"/>
</dbReference>
<protein>
    <submittedName>
        <fullName evidence="3">Amidohydrolase</fullName>
    </submittedName>
</protein>
<proteinExistence type="predicted"/>
<dbReference type="InterPro" id="IPR036264">
    <property type="entry name" value="Bact_exopeptidase_dim_dom"/>
</dbReference>
<reference evidence="3 4" key="1">
    <citation type="submission" date="2024-05" db="EMBL/GenBank/DDBJ databases">
        <authorList>
            <person name="Park S."/>
        </authorList>
    </citation>
    <scope>NUCLEOTIDE SEQUENCE [LARGE SCALE GENOMIC DNA]</scope>
    <source>
        <strain evidence="3 4">DGU5</strain>
    </source>
</reference>
<accession>A0ABV0D124</accession>
<dbReference type="InterPro" id="IPR017439">
    <property type="entry name" value="Amidohydrolase"/>
</dbReference>
<dbReference type="PANTHER" id="PTHR30575">
    <property type="entry name" value="PEPTIDASE M20"/>
    <property type="match status" value="1"/>
</dbReference>
<dbReference type="InterPro" id="IPR052030">
    <property type="entry name" value="Peptidase_M20/M20A_hydrolases"/>
</dbReference>
<evidence type="ECO:0000313" key="4">
    <source>
        <dbReference type="Proteomes" id="UP001484535"/>
    </source>
</evidence>
<name>A0ABV0D124_9SPHN</name>
<dbReference type="EMBL" id="JBDLBR010000007">
    <property type="protein sequence ID" value="MEN7538637.1"/>
    <property type="molecule type" value="Genomic_DNA"/>
</dbReference>
<gene>
    <name evidence="3" type="ORF">ABDJ38_15780</name>
</gene>
<dbReference type="SUPFAM" id="SSF55031">
    <property type="entry name" value="Bacterial exopeptidase dimerisation domain"/>
    <property type="match status" value="1"/>
</dbReference>
<evidence type="ECO:0000313" key="3">
    <source>
        <dbReference type="EMBL" id="MEN7538637.1"/>
    </source>
</evidence>
<feature type="signal peptide" evidence="1">
    <location>
        <begin position="1"/>
        <end position="25"/>
    </location>
</feature>
<evidence type="ECO:0000256" key="1">
    <source>
        <dbReference type="SAM" id="SignalP"/>
    </source>
</evidence>
<dbReference type="Gene3D" id="3.40.630.10">
    <property type="entry name" value="Zn peptidases"/>
    <property type="match status" value="1"/>
</dbReference>
<keyword evidence="1" id="KW-0732">Signal</keyword>
<feature type="domain" description="Peptidase M20 dimerisation" evidence="2">
    <location>
        <begin position="216"/>
        <end position="302"/>
    </location>
</feature>
<dbReference type="InterPro" id="IPR011650">
    <property type="entry name" value="Peptidase_M20_dimer"/>
</dbReference>
<comment type="caution">
    <text evidence="3">The sequence shown here is derived from an EMBL/GenBank/DDBJ whole genome shotgun (WGS) entry which is preliminary data.</text>
</comment>
<evidence type="ECO:0000259" key="2">
    <source>
        <dbReference type="Pfam" id="PF07687"/>
    </source>
</evidence>
<dbReference type="Proteomes" id="UP001484535">
    <property type="component" value="Unassembled WGS sequence"/>
</dbReference>
<dbReference type="SUPFAM" id="SSF53187">
    <property type="entry name" value="Zn-dependent exopeptidases"/>
    <property type="match status" value="1"/>
</dbReference>
<dbReference type="RefSeq" id="WP_346786099.1">
    <property type="nucleotide sequence ID" value="NZ_JBDLBR010000007.1"/>
</dbReference>
<feature type="chain" id="PRO_5046120840" evidence="1">
    <location>
        <begin position="26"/>
        <end position="527"/>
    </location>
</feature>
<dbReference type="PANTHER" id="PTHR30575:SF0">
    <property type="entry name" value="XAA-ARG DIPEPTIDASE"/>
    <property type="match status" value="1"/>
</dbReference>
<dbReference type="Gene3D" id="3.30.70.360">
    <property type="match status" value="1"/>
</dbReference>
<sequence>MMSVRSTFLAAAATLSLALGSPAAAEIPDNLRDEAVAGVDARAKLVQEIVDSIFSFSEPGFQEFKTQEYLTGILEDNGFTIELGSAGIPSAFTATWTNGTGGPKIALGSDVDGLLGLSQVPGITELRPQLEEGPGHGEGHNSGMAVMVAAALSVKDIMERENISGSLMLWPGIAEELLATKAFFVREGMFDGVDATIFTHVGNGFGTSYGAGGGNGMVSVEYTFHGSSSHGAGAPWAGRSALDGVELMNTAWNMRREHLYPTQRSHYVITNGGGQPNIVPDVASVWYYFREREFDSIRNLYETGNRIAEAAAMATDTTVTRRLLGYAAPQHGNKPMAELAQQYIEYVGMPEWTEDDQTFTRMVQEGLERPVEPLKTEIEPLRGPPEFSLGGGSDDIGDIMWAVPTITIRFPSNIPSMIGHHQTAAVAMATPIAHKGAVAGAKAVALTTLDLIMNPDELAEAKQYQEEVQFAEGSYDPVLTDEDMPGIHLNKELMDRLRPEQQQFYYDPSQYDTYLDQLGVPYPPTGG</sequence>